<dbReference type="Proteomes" id="UP000237105">
    <property type="component" value="Unassembled WGS sequence"/>
</dbReference>
<name>A0A2P5AT24_PARAD</name>
<protein>
    <submittedName>
        <fullName evidence="1">Uncharacterized protein</fullName>
    </submittedName>
</protein>
<dbReference type="EMBL" id="JXTB01000458">
    <property type="protein sequence ID" value="PON39690.1"/>
    <property type="molecule type" value="Genomic_DNA"/>
</dbReference>
<comment type="caution">
    <text evidence="1">The sequence shown here is derived from an EMBL/GenBank/DDBJ whole genome shotgun (WGS) entry which is preliminary data.</text>
</comment>
<evidence type="ECO:0000313" key="2">
    <source>
        <dbReference type="Proteomes" id="UP000237105"/>
    </source>
</evidence>
<accession>A0A2P5AT24</accession>
<evidence type="ECO:0000313" key="1">
    <source>
        <dbReference type="EMBL" id="PON39690.1"/>
    </source>
</evidence>
<gene>
    <name evidence="1" type="ORF">PanWU01x14_303300</name>
</gene>
<dbReference type="AlphaFoldDB" id="A0A2P5AT24"/>
<keyword evidence="2" id="KW-1185">Reference proteome</keyword>
<reference evidence="2" key="1">
    <citation type="submission" date="2016-06" db="EMBL/GenBank/DDBJ databases">
        <title>Parallel loss of symbiosis genes in relatives of nitrogen-fixing non-legume Parasponia.</title>
        <authorList>
            <person name="Van Velzen R."/>
            <person name="Holmer R."/>
            <person name="Bu F."/>
            <person name="Rutten L."/>
            <person name="Van Zeijl A."/>
            <person name="Liu W."/>
            <person name="Santuari L."/>
            <person name="Cao Q."/>
            <person name="Sharma T."/>
            <person name="Shen D."/>
            <person name="Roswanjaya Y."/>
            <person name="Wardhani T."/>
            <person name="Kalhor M.S."/>
            <person name="Jansen J."/>
            <person name="Van den Hoogen J."/>
            <person name="Gungor B."/>
            <person name="Hartog M."/>
            <person name="Hontelez J."/>
            <person name="Verver J."/>
            <person name="Yang W.-C."/>
            <person name="Schijlen E."/>
            <person name="Repin R."/>
            <person name="Schilthuizen M."/>
            <person name="Schranz E."/>
            <person name="Heidstra R."/>
            <person name="Miyata K."/>
            <person name="Fedorova E."/>
            <person name="Kohlen W."/>
            <person name="Bisseling T."/>
            <person name="Smit S."/>
            <person name="Geurts R."/>
        </authorList>
    </citation>
    <scope>NUCLEOTIDE SEQUENCE [LARGE SCALE GENOMIC DNA]</scope>
    <source>
        <strain evidence="2">cv. WU1-14</strain>
    </source>
</reference>
<proteinExistence type="predicted"/>
<sequence length="47" mass="5286">MNSDLFPPLSLVIMLLESPHDRVPLKGVNVDWHACLNYLVGYKDFGA</sequence>
<organism evidence="1 2">
    <name type="scientific">Parasponia andersonii</name>
    <name type="common">Sponia andersonii</name>
    <dbReference type="NCBI Taxonomy" id="3476"/>
    <lineage>
        <taxon>Eukaryota</taxon>
        <taxon>Viridiplantae</taxon>
        <taxon>Streptophyta</taxon>
        <taxon>Embryophyta</taxon>
        <taxon>Tracheophyta</taxon>
        <taxon>Spermatophyta</taxon>
        <taxon>Magnoliopsida</taxon>
        <taxon>eudicotyledons</taxon>
        <taxon>Gunneridae</taxon>
        <taxon>Pentapetalae</taxon>
        <taxon>rosids</taxon>
        <taxon>fabids</taxon>
        <taxon>Rosales</taxon>
        <taxon>Cannabaceae</taxon>
        <taxon>Parasponia</taxon>
    </lineage>
</organism>